<feature type="binding site" evidence="25">
    <location>
        <position position="72"/>
    </location>
    <ligand>
        <name>Mg(2+)</name>
        <dbReference type="ChEBI" id="CHEBI:18420"/>
        <label>1</label>
    </ligand>
</feature>
<proteinExistence type="inferred from homology"/>
<keyword evidence="28" id="KW-1185">Reference proteome</keyword>
<dbReference type="GO" id="GO:0046872">
    <property type="term" value="F:metal ion binding"/>
    <property type="evidence" value="ECO:0007669"/>
    <property type="project" value="UniProtKB-KW"/>
</dbReference>
<dbReference type="FunFam" id="1.10.4080.10:FF:000001">
    <property type="entry name" value="ADP-ribose glycohydrolase ARH3"/>
    <property type="match status" value="1"/>
</dbReference>
<evidence type="ECO:0000256" key="7">
    <source>
        <dbReference type="ARBA" id="ARBA00012255"/>
    </source>
</evidence>
<evidence type="ECO:0000256" key="10">
    <source>
        <dbReference type="ARBA" id="ARBA00022723"/>
    </source>
</evidence>
<dbReference type="PANTHER" id="PTHR16222">
    <property type="entry name" value="ADP-RIBOSYLGLYCOHYDROLASE"/>
    <property type="match status" value="1"/>
</dbReference>
<feature type="binding site" evidence="25">
    <location>
        <position position="316"/>
    </location>
    <ligand>
        <name>Mg(2+)</name>
        <dbReference type="ChEBI" id="CHEBI:18420"/>
        <label>1</label>
    </ligand>
</feature>
<dbReference type="EC" id="3.2.1.143" evidence="7"/>
<evidence type="ECO:0000313" key="28">
    <source>
        <dbReference type="Proteomes" id="UP001153636"/>
    </source>
</evidence>
<evidence type="ECO:0000256" key="11">
    <source>
        <dbReference type="ARBA" id="ARBA00022763"/>
    </source>
</evidence>
<keyword evidence="15" id="KW-0234">DNA repair</keyword>
<dbReference type="Proteomes" id="UP001153636">
    <property type="component" value="Chromosome 5"/>
</dbReference>
<dbReference type="EMBL" id="OV651817">
    <property type="protein sequence ID" value="CAH1111093.1"/>
    <property type="molecule type" value="Genomic_DNA"/>
</dbReference>
<keyword evidence="11" id="KW-0227">DNA damage</keyword>
<protein>
    <recommendedName>
        <fullName evidence="17">ADP-ribosylhydrolase ARH3</fullName>
        <ecNumber evidence="7">3.2.1.143</ecNumber>
    </recommendedName>
    <alternativeName>
        <fullName evidence="18">ADP-ribose glycohydrolase ARH3</fullName>
    </alternativeName>
    <alternativeName>
        <fullName evidence="19">ADP-ribosylhydrolase 3</fullName>
    </alternativeName>
    <alternativeName>
        <fullName evidence="22">O-acetyl-ADP-ribose deacetylase ARH3</fullName>
    </alternativeName>
    <alternativeName>
        <fullName evidence="23">Poly(ADP-ribose) glycohydrolase ARH3</fullName>
    </alternativeName>
    <alternativeName>
        <fullName evidence="21">[Protein ADP-ribosylarginine] hydrolase-like protein 2</fullName>
    </alternativeName>
    <alternativeName>
        <fullName evidence="20">[Protein ADP-ribosylserine] hydrolase</fullName>
    </alternativeName>
</protein>
<dbReference type="OrthoDB" id="410104at2759"/>
<dbReference type="Pfam" id="PF03747">
    <property type="entry name" value="ADP_ribosyl_GH"/>
    <property type="match status" value="1"/>
</dbReference>
<dbReference type="GO" id="GO:0140290">
    <property type="term" value="P:peptidyl-serine ADP-deribosylation"/>
    <property type="evidence" value="ECO:0007669"/>
    <property type="project" value="UniProtKB-ARBA"/>
</dbReference>
<dbReference type="Gene3D" id="1.10.4080.10">
    <property type="entry name" value="ADP-ribosylation/Crystallin J1"/>
    <property type="match status" value="1"/>
</dbReference>
<evidence type="ECO:0000256" key="1">
    <source>
        <dbReference type="ARBA" id="ARBA00004123"/>
    </source>
</evidence>
<keyword evidence="12" id="KW-0378">Hydrolase</keyword>
<keyword evidence="9" id="KW-0963">Cytoplasm</keyword>
<feature type="binding site" evidence="25">
    <location>
        <position position="73"/>
    </location>
    <ligand>
        <name>Mg(2+)</name>
        <dbReference type="ChEBI" id="CHEBI:18420"/>
        <label>1</label>
    </ligand>
</feature>
<comment type="similarity">
    <text evidence="5">Belongs to the ADP-ribosylglycohydrolase family.</text>
</comment>
<evidence type="ECO:0000256" key="6">
    <source>
        <dbReference type="ARBA" id="ARBA00011245"/>
    </source>
</evidence>
<evidence type="ECO:0000256" key="2">
    <source>
        <dbReference type="ARBA" id="ARBA00004286"/>
    </source>
</evidence>
<evidence type="ECO:0000256" key="13">
    <source>
        <dbReference type="ARBA" id="ARBA00022842"/>
    </source>
</evidence>
<comment type="subcellular location">
    <subcellularLocation>
        <location evidence="2">Chromosome</location>
    </subcellularLocation>
    <subcellularLocation>
        <location evidence="4">Cytoplasm</location>
    </subcellularLocation>
    <subcellularLocation>
        <location evidence="3">Mitochondrion matrix</location>
    </subcellularLocation>
    <subcellularLocation>
        <location evidence="1">Nucleus</location>
    </subcellularLocation>
</comment>
<gene>
    <name evidence="27" type="ORF">PSYICH_LOCUS11639</name>
</gene>
<keyword evidence="16" id="KW-0539">Nucleus</keyword>
<evidence type="ECO:0000256" key="25">
    <source>
        <dbReference type="PIRSR" id="PIRSR605502-1"/>
    </source>
</evidence>
<dbReference type="InterPro" id="IPR050792">
    <property type="entry name" value="ADP-ribosylglycohydrolase"/>
</dbReference>
<evidence type="ECO:0000256" key="4">
    <source>
        <dbReference type="ARBA" id="ARBA00004496"/>
    </source>
</evidence>
<evidence type="ECO:0000256" key="21">
    <source>
        <dbReference type="ARBA" id="ARBA00042850"/>
    </source>
</evidence>
<evidence type="ECO:0000256" key="19">
    <source>
        <dbReference type="ARBA" id="ARBA00042471"/>
    </source>
</evidence>
<feature type="binding site" evidence="25">
    <location>
        <position position="319"/>
    </location>
    <ligand>
        <name>Mg(2+)</name>
        <dbReference type="ChEBI" id="CHEBI:18420"/>
        <label>1</label>
    </ligand>
</feature>
<feature type="binding site" evidence="25">
    <location>
        <position position="318"/>
    </location>
    <ligand>
        <name>Mg(2+)</name>
        <dbReference type="ChEBI" id="CHEBI:18420"/>
        <label>1</label>
    </ligand>
</feature>
<comment type="subunit">
    <text evidence="6">Monomer.</text>
</comment>
<dbReference type="AlphaFoldDB" id="A0A9P0GF14"/>
<evidence type="ECO:0000256" key="5">
    <source>
        <dbReference type="ARBA" id="ARBA00010702"/>
    </source>
</evidence>
<evidence type="ECO:0000256" key="24">
    <source>
        <dbReference type="ARBA" id="ARBA00049015"/>
    </source>
</evidence>
<comment type="cofactor">
    <cofactor evidence="25">
        <name>Mg(2+)</name>
        <dbReference type="ChEBI" id="CHEBI:18420"/>
    </cofactor>
    <text evidence="25">Binds 2 magnesium ions per subunit.</text>
</comment>
<evidence type="ECO:0000256" key="22">
    <source>
        <dbReference type="ARBA" id="ARBA00043187"/>
    </source>
</evidence>
<dbReference type="GO" id="GO:0005634">
    <property type="term" value="C:nucleus"/>
    <property type="evidence" value="ECO:0007669"/>
    <property type="project" value="UniProtKB-SubCell"/>
</dbReference>
<evidence type="ECO:0000256" key="17">
    <source>
        <dbReference type="ARBA" id="ARBA00041057"/>
    </source>
</evidence>
<dbReference type="GO" id="GO:0004649">
    <property type="term" value="F:poly(ADP-ribose) glycohydrolase activity"/>
    <property type="evidence" value="ECO:0007669"/>
    <property type="project" value="UniProtKB-EC"/>
</dbReference>
<evidence type="ECO:0000256" key="23">
    <source>
        <dbReference type="ARBA" id="ARBA00043193"/>
    </source>
</evidence>
<evidence type="ECO:0000256" key="26">
    <source>
        <dbReference type="SAM" id="Coils"/>
    </source>
</evidence>
<dbReference type="PANTHER" id="PTHR16222:SF24">
    <property type="entry name" value="ADP-RIBOSYLHYDROLASE ARH3"/>
    <property type="match status" value="1"/>
</dbReference>
<evidence type="ECO:0000256" key="12">
    <source>
        <dbReference type="ARBA" id="ARBA00022801"/>
    </source>
</evidence>
<comment type="catalytic activity">
    <reaction evidence="24">
        <text>alpha-NAD(+) + H2O = ADP-D-ribose + nicotinamide + H(+)</text>
        <dbReference type="Rhea" id="RHEA:68792"/>
        <dbReference type="ChEBI" id="CHEBI:15377"/>
        <dbReference type="ChEBI" id="CHEBI:15378"/>
        <dbReference type="ChEBI" id="CHEBI:17154"/>
        <dbReference type="ChEBI" id="CHEBI:57967"/>
        <dbReference type="ChEBI" id="CHEBI:77017"/>
    </reaction>
</comment>
<reference evidence="27" key="1">
    <citation type="submission" date="2022-01" db="EMBL/GenBank/DDBJ databases">
        <authorList>
            <person name="King R."/>
        </authorList>
    </citation>
    <scope>NUCLEOTIDE SEQUENCE</scope>
</reference>
<dbReference type="InterPro" id="IPR005502">
    <property type="entry name" value="Ribosyl_crysJ1"/>
</dbReference>
<dbReference type="InterPro" id="IPR036705">
    <property type="entry name" value="Ribosyl_crysJ1_sf"/>
</dbReference>
<evidence type="ECO:0000256" key="18">
    <source>
        <dbReference type="ARBA" id="ARBA00042398"/>
    </source>
</evidence>
<keyword evidence="14" id="KW-0496">Mitochondrion</keyword>
<sequence length="367" mass="41037">MSVPKLITMAKIEASVLKSKFRGCLLGALIGDCTGAPFEGDTITHGDKLVIQRYYDKLEDPTFTAPYKSYTDDTAMMKSVAKFLTDKPEPDYRFLARLFVTEFFKEPKRGYGQNIVEVFHKLRNSKFEDVYKPAKEQFMGAGSYGNGGAMRIAPVALYFHDNYKTMLEVATNATKLTHTNILGVNGALLQSVAIQLAVKCDPEAKIDPERFCAELYRRMRKIERVEEDLDDIEEEDDGTRKAYQNKLRVVENLLQKKHDDDLDEEVILNLGNGISAYESVPTAIYCFLKALNEIPSIQTENVFRRTVQYAVSLGGDTDTIACMAGAIAGAYLGEDGINTALAKQCEYYRDVLEIADNLYVAKEGPGN</sequence>
<dbReference type="SUPFAM" id="SSF101478">
    <property type="entry name" value="ADP-ribosylglycohydrolase"/>
    <property type="match status" value="1"/>
</dbReference>
<dbReference type="GO" id="GO:0006281">
    <property type="term" value="P:DNA repair"/>
    <property type="evidence" value="ECO:0007669"/>
    <property type="project" value="UniProtKB-KW"/>
</dbReference>
<evidence type="ECO:0000256" key="15">
    <source>
        <dbReference type="ARBA" id="ARBA00023204"/>
    </source>
</evidence>
<evidence type="ECO:0000256" key="3">
    <source>
        <dbReference type="ARBA" id="ARBA00004305"/>
    </source>
</evidence>
<accession>A0A9P0GF14</accession>
<organism evidence="27 28">
    <name type="scientific">Psylliodes chrysocephalus</name>
    <dbReference type="NCBI Taxonomy" id="3402493"/>
    <lineage>
        <taxon>Eukaryota</taxon>
        <taxon>Metazoa</taxon>
        <taxon>Ecdysozoa</taxon>
        <taxon>Arthropoda</taxon>
        <taxon>Hexapoda</taxon>
        <taxon>Insecta</taxon>
        <taxon>Pterygota</taxon>
        <taxon>Neoptera</taxon>
        <taxon>Endopterygota</taxon>
        <taxon>Coleoptera</taxon>
        <taxon>Polyphaga</taxon>
        <taxon>Cucujiformia</taxon>
        <taxon>Chrysomeloidea</taxon>
        <taxon>Chrysomelidae</taxon>
        <taxon>Galerucinae</taxon>
        <taxon>Alticini</taxon>
        <taxon>Psylliodes</taxon>
    </lineage>
</organism>
<evidence type="ECO:0000256" key="16">
    <source>
        <dbReference type="ARBA" id="ARBA00023242"/>
    </source>
</evidence>
<dbReference type="GO" id="GO:0005759">
    <property type="term" value="C:mitochondrial matrix"/>
    <property type="evidence" value="ECO:0007669"/>
    <property type="project" value="UniProtKB-SubCell"/>
</dbReference>
<keyword evidence="8" id="KW-0158">Chromosome</keyword>
<evidence type="ECO:0000313" key="27">
    <source>
        <dbReference type="EMBL" id="CAH1111093.1"/>
    </source>
</evidence>
<evidence type="ECO:0000256" key="20">
    <source>
        <dbReference type="ARBA" id="ARBA00042722"/>
    </source>
</evidence>
<evidence type="ECO:0000256" key="9">
    <source>
        <dbReference type="ARBA" id="ARBA00022490"/>
    </source>
</evidence>
<dbReference type="GO" id="GO:0005694">
    <property type="term" value="C:chromosome"/>
    <property type="evidence" value="ECO:0007669"/>
    <property type="project" value="UniProtKB-SubCell"/>
</dbReference>
<name>A0A9P0GF14_9CUCU</name>
<keyword evidence="26" id="KW-0175">Coiled coil</keyword>
<evidence type="ECO:0000256" key="8">
    <source>
        <dbReference type="ARBA" id="ARBA00022454"/>
    </source>
</evidence>
<feature type="binding site" evidence="25">
    <location>
        <position position="71"/>
    </location>
    <ligand>
        <name>Mg(2+)</name>
        <dbReference type="ChEBI" id="CHEBI:18420"/>
        <label>1</label>
    </ligand>
</feature>
<keyword evidence="13 25" id="KW-0460">Magnesium</keyword>
<evidence type="ECO:0000256" key="14">
    <source>
        <dbReference type="ARBA" id="ARBA00023128"/>
    </source>
</evidence>
<keyword evidence="10 25" id="KW-0479">Metal-binding</keyword>
<feature type="coiled-coil region" evidence="26">
    <location>
        <begin position="215"/>
        <end position="242"/>
    </location>
</feature>